<evidence type="ECO:0000256" key="6">
    <source>
        <dbReference type="ARBA" id="ARBA00023163"/>
    </source>
</evidence>
<dbReference type="CDD" id="cd00067">
    <property type="entry name" value="GAL4"/>
    <property type="match status" value="1"/>
</dbReference>
<dbReference type="Proteomes" id="UP000287166">
    <property type="component" value="Unassembled WGS sequence"/>
</dbReference>
<dbReference type="GO" id="GO:0003677">
    <property type="term" value="F:DNA binding"/>
    <property type="evidence" value="ECO:0007669"/>
    <property type="project" value="UniProtKB-KW"/>
</dbReference>
<dbReference type="PROSITE" id="PS50048">
    <property type="entry name" value="ZN2_CY6_FUNGAL_2"/>
    <property type="match status" value="1"/>
</dbReference>
<evidence type="ECO:0000256" key="4">
    <source>
        <dbReference type="ARBA" id="ARBA00023015"/>
    </source>
</evidence>
<dbReference type="PANTHER" id="PTHR31313">
    <property type="entry name" value="TY1 ENHANCER ACTIVATOR"/>
    <property type="match status" value="1"/>
</dbReference>
<evidence type="ECO:0000256" key="2">
    <source>
        <dbReference type="ARBA" id="ARBA00022723"/>
    </source>
</evidence>
<dbReference type="FunCoup" id="A0A401GH99">
    <property type="interactions" value="27"/>
</dbReference>
<dbReference type="InterPro" id="IPR001138">
    <property type="entry name" value="Zn2Cys6_DnaBD"/>
</dbReference>
<feature type="compositionally biased region" description="Basic and acidic residues" evidence="8">
    <location>
        <begin position="1"/>
        <end position="12"/>
    </location>
</feature>
<evidence type="ECO:0000256" key="5">
    <source>
        <dbReference type="ARBA" id="ARBA00023125"/>
    </source>
</evidence>
<evidence type="ECO:0000259" key="9">
    <source>
        <dbReference type="PROSITE" id="PS50048"/>
    </source>
</evidence>
<evidence type="ECO:0000313" key="11">
    <source>
        <dbReference type="Proteomes" id="UP000287166"/>
    </source>
</evidence>
<dbReference type="SUPFAM" id="SSF57701">
    <property type="entry name" value="Zn2/Cys6 DNA-binding domain"/>
    <property type="match status" value="1"/>
</dbReference>
<dbReference type="InterPro" id="IPR036864">
    <property type="entry name" value="Zn2-C6_fun-type_DNA-bd_sf"/>
</dbReference>
<feature type="domain" description="Zn(2)-C6 fungal-type" evidence="9">
    <location>
        <begin position="39"/>
        <end position="72"/>
    </location>
</feature>
<organism evidence="10 11">
    <name type="scientific">Sparassis crispa</name>
    <dbReference type="NCBI Taxonomy" id="139825"/>
    <lineage>
        <taxon>Eukaryota</taxon>
        <taxon>Fungi</taxon>
        <taxon>Dikarya</taxon>
        <taxon>Basidiomycota</taxon>
        <taxon>Agaricomycotina</taxon>
        <taxon>Agaricomycetes</taxon>
        <taxon>Polyporales</taxon>
        <taxon>Sparassidaceae</taxon>
        <taxon>Sparassis</taxon>
    </lineage>
</organism>
<reference evidence="10 11" key="1">
    <citation type="journal article" date="2018" name="Sci. Rep.">
        <title>Genome sequence of the cauliflower mushroom Sparassis crispa (Hanabiratake) and its association with beneficial usage.</title>
        <authorList>
            <person name="Kiyama R."/>
            <person name="Furutani Y."/>
            <person name="Kawaguchi K."/>
            <person name="Nakanishi T."/>
        </authorList>
    </citation>
    <scope>NUCLEOTIDE SEQUENCE [LARGE SCALE GENOMIC DNA]</scope>
</reference>
<sequence length="946" mass="104353">MSQSPDVDRDSEKSDDEIGDLGATGSATPRISGKRVPRACDKCRKSKSKCQPSDAGADRCRSCLAAGTVCTFSGPSFRRGPPKGYIQALESRLHQMESMLAAIMSSKDERARGVIADLRNDALAKSILGRVDSGPFGPSGRQQRSIDPTEDNFFASIIGAAPPKLMSVRSRRQSRSTRESVTQHDPSVSVRPTLEWQDRLSEALACGREKQPGTDASCQPSLSYALSSTGAGSLEGRARQKRRLDIAPSPYSGVLAATSWDELHSIHDPEESELDDCADAFGNLSIDENKEVRYHGNSTGLHMLAQSERTDGRNVGGMWKFPMPKGWLTQWTPGSVVPGFDVGAGNSDGDVTLPPLDVQDHLIELYFTYVHPSIPVLDRDLFMADYNAQKTCFRESSHSENIYASRLVRPEQMQKLSKLLLFAIFAFAARYSDTEIEAATSHGVDMGSRHALCARRVLDTMYQESRTSTCQALVLLGIREFGTGSLEEGWLHVGMAIRMALDLGLNRSAEKWQHDGRELFTPAEKQIRRRIWWACCFADRYSSLFLGRPMAIHESDSSALLPDVPENEGEETWRPCHTNSLGLEVSPIPARFMSCFREAASLSVIVGEIVGKIYPVTHVLPVPRRILMEQLYSRLLQWSINLPEALRYSPASKQPCPPPHVLVLHVQYWAAILLLHRPFIPKEAELQTTPTGESVASDRLPWKALDLCRSAAAQITSFAKAFHNNFDLRWAPPIIGPSFQSAGIIQIIILRSRPSDTQAMLGLQDCMAALNKMQLTWPSAARMRDLLQGAKIQLDNRGATHEDSQRPPKRGAADAFPREDTPPSHPSPVGSHAYAHREAQGAGAIVRLEQKSPAHAFDNFADLLGLDFHPGLPHTPTVPEYWPPHPASDGGGAESQRGHHDGFRGMPSQPFTFGQQQFAPEFMQAIRDPILHFPTAYPAQGYSYGS</sequence>
<dbReference type="SMART" id="SM00066">
    <property type="entry name" value="GAL4"/>
    <property type="match status" value="1"/>
</dbReference>
<feature type="region of interest" description="Disordered" evidence="8">
    <location>
        <begin position="795"/>
        <end position="832"/>
    </location>
</feature>
<protein>
    <submittedName>
        <fullName evidence="10">Nitrogen assimilation transcription factor nit-4</fullName>
    </submittedName>
</protein>
<dbReference type="EMBL" id="BFAD01000003">
    <property type="protein sequence ID" value="GBE81567.1"/>
    <property type="molecule type" value="Genomic_DNA"/>
</dbReference>
<keyword evidence="11" id="KW-1185">Reference proteome</keyword>
<dbReference type="GO" id="GO:0006351">
    <property type="term" value="P:DNA-templated transcription"/>
    <property type="evidence" value="ECO:0007669"/>
    <property type="project" value="InterPro"/>
</dbReference>
<dbReference type="GO" id="GO:0005634">
    <property type="term" value="C:nucleus"/>
    <property type="evidence" value="ECO:0007669"/>
    <property type="project" value="UniProtKB-SubCell"/>
</dbReference>
<keyword evidence="6" id="KW-0804">Transcription</keyword>
<evidence type="ECO:0000256" key="7">
    <source>
        <dbReference type="ARBA" id="ARBA00023242"/>
    </source>
</evidence>
<dbReference type="OrthoDB" id="2123952at2759"/>
<dbReference type="RefSeq" id="XP_027612480.1">
    <property type="nucleotide sequence ID" value="XM_027756679.1"/>
</dbReference>
<dbReference type="InterPro" id="IPR051615">
    <property type="entry name" value="Transcr_Regulatory_Elem"/>
</dbReference>
<dbReference type="CDD" id="cd12148">
    <property type="entry name" value="fungal_TF_MHR"/>
    <property type="match status" value="1"/>
</dbReference>
<dbReference type="InParanoid" id="A0A401GH99"/>
<keyword evidence="2" id="KW-0479">Metal-binding</keyword>
<keyword evidence="4" id="KW-0805">Transcription regulation</keyword>
<dbReference type="AlphaFoldDB" id="A0A401GH99"/>
<keyword evidence="3" id="KW-0862">Zinc</keyword>
<dbReference type="PROSITE" id="PS00463">
    <property type="entry name" value="ZN2_CY6_FUNGAL_1"/>
    <property type="match status" value="1"/>
</dbReference>
<feature type="region of interest" description="Disordered" evidence="8">
    <location>
        <begin position="166"/>
        <end position="193"/>
    </location>
</feature>
<evidence type="ECO:0000256" key="3">
    <source>
        <dbReference type="ARBA" id="ARBA00022833"/>
    </source>
</evidence>
<comment type="caution">
    <text evidence="10">The sequence shown here is derived from an EMBL/GenBank/DDBJ whole genome shotgun (WGS) entry which is preliminary data.</text>
</comment>
<dbReference type="Gene3D" id="4.10.240.10">
    <property type="entry name" value="Zn(2)-C6 fungal-type DNA-binding domain"/>
    <property type="match status" value="1"/>
</dbReference>
<dbReference type="SMART" id="SM00906">
    <property type="entry name" value="Fungal_trans"/>
    <property type="match status" value="1"/>
</dbReference>
<dbReference type="PANTHER" id="PTHR31313:SF78">
    <property type="entry name" value="TRANSCRIPTION FACTOR DOMAIN-CONTAINING PROTEIN"/>
    <property type="match status" value="1"/>
</dbReference>
<accession>A0A401GH99</accession>
<dbReference type="InterPro" id="IPR007219">
    <property type="entry name" value="XnlR_reg_dom"/>
</dbReference>
<feature type="region of interest" description="Disordered" evidence="8">
    <location>
        <begin position="886"/>
        <end position="908"/>
    </location>
</feature>
<dbReference type="Pfam" id="PF04082">
    <property type="entry name" value="Fungal_trans"/>
    <property type="match status" value="1"/>
</dbReference>
<dbReference type="GO" id="GO:0008270">
    <property type="term" value="F:zinc ion binding"/>
    <property type="evidence" value="ECO:0007669"/>
    <property type="project" value="InterPro"/>
</dbReference>
<dbReference type="STRING" id="139825.A0A401GH99"/>
<keyword evidence="5" id="KW-0238">DNA-binding</keyword>
<dbReference type="GO" id="GO:0000981">
    <property type="term" value="F:DNA-binding transcription factor activity, RNA polymerase II-specific"/>
    <property type="evidence" value="ECO:0007669"/>
    <property type="project" value="InterPro"/>
</dbReference>
<keyword evidence="7" id="KW-0539">Nucleus</keyword>
<dbReference type="GeneID" id="38778484"/>
<comment type="subcellular location">
    <subcellularLocation>
        <location evidence="1">Nucleus</location>
    </subcellularLocation>
</comment>
<name>A0A401GH99_9APHY</name>
<feature type="region of interest" description="Disordered" evidence="8">
    <location>
        <begin position="1"/>
        <end position="58"/>
    </location>
</feature>
<evidence type="ECO:0000313" key="10">
    <source>
        <dbReference type="EMBL" id="GBE81567.1"/>
    </source>
</evidence>
<gene>
    <name evidence="10" type="ORF">SCP_0312960</name>
</gene>
<proteinExistence type="predicted"/>
<evidence type="ECO:0000256" key="8">
    <source>
        <dbReference type="SAM" id="MobiDB-lite"/>
    </source>
</evidence>
<evidence type="ECO:0000256" key="1">
    <source>
        <dbReference type="ARBA" id="ARBA00004123"/>
    </source>
</evidence>